<dbReference type="PATRIC" id="fig|178901.16.peg.3512"/>
<reference evidence="1 2" key="1">
    <citation type="submission" date="2016-03" db="EMBL/GenBank/DDBJ databases">
        <title>Draft genome sequence of Acetobacter malorum CECT 7742, a strain isolated from strawberry vinegar.</title>
        <authorList>
            <person name="Sainz F."/>
            <person name="Mas A."/>
            <person name="Torija M.J."/>
        </authorList>
    </citation>
    <scope>NUCLEOTIDE SEQUENCE [LARGE SCALE GENOMIC DNA]</scope>
    <source>
        <strain evidence="1 2">CECT 7742</strain>
    </source>
</reference>
<sequence>MLLITHLTGINNSMINPQGFGVPRHQACSSRGLLKSTTGLLALIPNEWKNIL</sequence>
<name>A0A177G5H1_9PROT</name>
<evidence type="ECO:0000313" key="1">
    <source>
        <dbReference type="EMBL" id="OAG75532.1"/>
    </source>
</evidence>
<dbReference type="Proteomes" id="UP000077349">
    <property type="component" value="Unassembled WGS sequence"/>
</dbReference>
<proteinExistence type="predicted"/>
<gene>
    <name evidence="1" type="ORF">Amal_03290</name>
</gene>
<dbReference type="AlphaFoldDB" id="A0A177G5H1"/>
<dbReference type="EMBL" id="LVHD01000039">
    <property type="protein sequence ID" value="OAG75532.1"/>
    <property type="molecule type" value="Genomic_DNA"/>
</dbReference>
<organism evidence="1 2">
    <name type="scientific">Acetobacter malorum</name>
    <dbReference type="NCBI Taxonomy" id="178901"/>
    <lineage>
        <taxon>Bacteria</taxon>
        <taxon>Pseudomonadati</taxon>
        <taxon>Pseudomonadota</taxon>
        <taxon>Alphaproteobacteria</taxon>
        <taxon>Acetobacterales</taxon>
        <taxon>Acetobacteraceae</taxon>
        <taxon>Acetobacter</taxon>
    </lineage>
</organism>
<evidence type="ECO:0000313" key="2">
    <source>
        <dbReference type="Proteomes" id="UP000077349"/>
    </source>
</evidence>
<accession>A0A177G5H1</accession>
<protein>
    <submittedName>
        <fullName evidence="1">Uncharacterized protein</fullName>
    </submittedName>
</protein>
<comment type="caution">
    <text evidence="1">The sequence shown here is derived from an EMBL/GenBank/DDBJ whole genome shotgun (WGS) entry which is preliminary data.</text>
</comment>